<dbReference type="RefSeq" id="WP_131851126.1">
    <property type="nucleotide sequence ID" value="NZ_SKFH01000005.1"/>
</dbReference>
<evidence type="ECO:0000313" key="2">
    <source>
        <dbReference type="Proteomes" id="UP000295164"/>
    </source>
</evidence>
<name>A0A4R4E6R3_9BACT</name>
<reference evidence="1 2" key="1">
    <citation type="submission" date="2019-03" db="EMBL/GenBank/DDBJ databases">
        <authorList>
            <person name="Kim M.K.M."/>
        </authorList>
    </citation>
    <scope>NUCLEOTIDE SEQUENCE [LARGE SCALE GENOMIC DNA]</scope>
    <source>
        <strain evidence="1 2">17J68-15</strain>
    </source>
</reference>
<keyword evidence="2" id="KW-1185">Reference proteome</keyword>
<keyword evidence="1" id="KW-0378">Hydrolase</keyword>
<organism evidence="1 2">
    <name type="scientific">Flaviaesturariibacter aridisoli</name>
    <dbReference type="NCBI Taxonomy" id="2545761"/>
    <lineage>
        <taxon>Bacteria</taxon>
        <taxon>Pseudomonadati</taxon>
        <taxon>Bacteroidota</taxon>
        <taxon>Chitinophagia</taxon>
        <taxon>Chitinophagales</taxon>
        <taxon>Chitinophagaceae</taxon>
        <taxon>Flaviaestuariibacter</taxon>
    </lineage>
</organism>
<protein>
    <submittedName>
        <fullName evidence="1">Alpha/beta hydrolase</fullName>
    </submittedName>
</protein>
<dbReference type="InterPro" id="IPR029058">
    <property type="entry name" value="AB_hydrolase_fold"/>
</dbReference>
<dbReference type="EMBL" id="SKFH01000005">
    <property type="protein sequence ID" value="TCZ73721.1"/>
    <property type="molecule type" value="Genomic_DNA"/>
</dbReference>
<dbReference type="Proteomes" id="UP000295164">
    <property type="component" value="Unassembled WGS sequence"/>
</dbReference>
<dbReference type="AlphaFoldDB" id="A0A4R4E6R3"/>
<comment type="caution">
    <text evidence="1">The sequence shown here is derived from an EMBL/GenBank/DDBJ whole genome shotgun (WGS) entry which is preliminary data.</text>
</comment>
<dbReference type="Gene3D" id="3.40.50.1820">
    <property type="entry name" value="alpha/beta hydrolase"/>
    <property type="match status" value="1"/>
</dbReference>
<sequence length="81" mass="8939">MTLTSPVIGRNHVRVFGKGSQPMLFAHGFCCDQNPWRYPTPAFKNDYKIVLFDSVGAGHCPHLSEADKTIGLVKEYLSTAA</sequence>
<proteinExistence type="predicted"/>
<dbReference type="OrthoDB" id="9780932at2"/>
<evidence type="ECO:0000313" key="1">
    <source>
        <dbReference type="EMBL" id="TCZ73721.1"/>
    </source>
</evidence>
<accession>A0A4R4E6R3</accession>
<dbReference type="GO" id="GO:0016787">
    <property type="term" value="F:hydrolase activity"/>
    <property type="evidence" value="ECO:0007669"/>
    <property type="project" value="UniProtKB-KW"/>
</dbReference>
<gene>
    <name evidence="1" type="ORF">E0486_05410</name>
</gene>
<dbReference type="SUPFAM" id="SSF53474">
    <property type="entry name" value="alpha/beta-Hydrolases"/>
    <property type="match status" value="1"/>
</dbReference>